<accession>A0A4Y2U271</accession>
<keyword evidence="2" id="KW-1185">Reference proteome</keyword>
<comment type="caution">
    <text evidence="1">The sequence shown here is derived from an EMBL/GenBank/DDBJ whole genome shotgun (WGS) entry which is preliminary data.</text>
</comment>
<reference evidence="1 2" key="1">
    <citation type="journal article" date="2019" name="Sci. Rep.">
        <title>Orb-weaving spider Araneus ventricosus genome elucidates the spidroin gene catalogue.</title>
        <authorList>
            <person name="Kono N."/>
            <person name="Nakamura H."/>
            <person name="Ohtoshi R."/>
            <person name="Moran D.A.P."/>
            <person name="Shinohara A."/>
            <person name="Yoshida Y."/>
            <person name="Fujiwara M."/>
            <person name="Mori M."/>
            <person name="Tomita M."/>
            <person name="Arakawa K."/>
        </authorList>
    </citation>
    <scope>NUCLEOTIDE SEQUENCE [LARGE SCALE GENOMIC DNA]</scope>
</reference>
<organism evidence="1 2">
    <name type="scientific">Araneus ventricosus</name>
    <name type="common">Orbweaver spider</name>
    <name type="synonym">Epeira ventricosa</name>
    <dbReference type="NCBI Taxonomy" id="182803"/>
    <lineage>
        <taxon>Eukaryota</taxon>
        <taxon>Metazoa</taxon>
        <taxon>Ecdysozoa</taxon>
        <taxon>Arthropoda</taxon>
        <taxon>Chelicerata</taxon>
        <taxon>Arachnida</taxon>
        <taxon>Araneae</taxon>
        <taxon>Araneomorphae</taxon>
        <taxon>Entelegynae</taxon>
        <taxon>Araneoidea</taxon>
        <taxon>Araneidae</taxon>
        <taxon>Araneus</taxon>
    </lineage>
</organism>
<sequence>MEAIAQRWRESDVDDLDVSLEPGMHERSTSRKWHAGNARRSIKAGHSPLGHSTFFGTQLAKTFYQ</sequence>
<feature type="non-terminal residue" evidence="1">
    <location>
        <position position="65"/>
    </location>
</feature>
<evidence type="ECO:0000313" key="1">
    <source>
        <dbReference type="EMBL" id="GBO05736.1"/>
    </source>
</evidence>
<protein>
    <submittedName>
        <fullName evidence="1">Uncharacterized protein</fullName>
    </submittedName>
</protein>
<dbReference type="EMBL" id="BGPR01032258">
    <property type="protein sequence ID" value="GBO05736.1"/>
    <property type="molecule type" value="Genomic_DNA"/>
</dbReference>
<dbReference type="AlphaFoldDB" id="A0A4Y2U271"/>
<proteinExistence type="predicted"/>
<gene>
    <name evidence="1" type="ORF">AVEN_31849_1</name>
</gene>
<evidence type="ECO:0000313" key="2">
    <source>
        <dbReference type="Proteomes" id="UP000499080"/>
    </source>
</evidence>
<name>A0A4Y2U271_ARAVE</name>
<dbReference type="Proteomes" id="UP000499080">
    <property type="component" value="Unassembled WGS sequence"/>
</dbReference>